<proteinExistence type="predicted"/>
<sequence length="127" mass="15102">MNWICKGRLYITKCYDMDVSANCTIIPITQIDAGILFFQSDLTLPKGEAFWYELHFEFGTERFVLQGILDRTANTYQFKLKNGNRQWQAIMKRLYYINKYKQTQQSYQFVQRASKDKALFLTQDVLN</sequence>
<comment type="caution">
    <text evidence="1">The sequence shown here is derived from an EMBL/GenBank/DDBJ whole genome shotgun (WGS) entry which is preliminary data.</text>
</comment>
<dbReference type="RefSeq" id="WP_377348187.1">
    <property type="nucleotide sequence ID" value="NZ_JBHLTP010000010.1"/>
</dbReference>
<keyword evidence="2" id="KW-1185">Reference proteome</keyword>
<dbReference type="EMBL" id="JBHLTP010000010">
    <property type="protein sequence ID" value="MFC0524326.1"/>
    <property type="molecule type" value="Genomic_DNA"/>
</dbReference>
<gene>
    <name evidence="1" type="ORF">ACFFGV_12185</name>
</gene>
<reference evidence="1 2" key="1">
    <citation type="submission" date="2024-09" db="EMBL/GenBank/DDBJ databases">
        <authorList>
            <person name="Sun Q."/>
            <person name="Mori K."/>
        </authorList>
    </citation>
    <scope>NUCLEOTIDE SEQUENCE [LARGE SCALE GENOMIC DNA]</scope>
    <source>
        <strain evidence="1 2">NCAIM B.02529</strain>
    </source>
</reference>
<dbReference type="Proteomes" id="UP001589836">
    <property type="component" value="Unassembled WGS sequence"/>
</dbReference>
<protein>
    <submittedName>
        <fullName evidence="1">Uncharacterized protein</fullName>
    </submittedName>
</protein>
<name>A0ABV6LPM1_9BACI</name>
<evidence type="ECO:0000313" key="2">
    <source>
        <dbReference type="Proteomes" id="UP001589836"/>
    </source>
</evidence>
<evidence type="ECO:0000313" key="1">
    <source>
        <dbReference type="EMBL" id="MFC0524326.1"/>
    </source>
</evidence>
<organism evidence="1 2">
    <name type="scientific">Pontibacillus salicampi</name>
    <dbReference type="NCBI Taxonomy" id="1449801"/>
    <lineage>
        <taxon>Bacteria</taxon>
        <taxon>Bacillati</taxon>
        <taxon>Bacillota</taxon>
        <taxon>Bacilli</taxon>
        <taxon>Bacillales</taxon>
        <taxon>Bacillaceae</taxon>
        <taxon>Pontibacillus</taxon>
    </lineage>
</organism>
<accession>A0ABV6LPM1</accession>